<evidence type="ECO:0008006" key="4">
    <source>
        <dbReference type="Google" id="ProtNLM"/>
    </source>
</evidence>
<organism evidence="2 3">
    <name type="scientific">Tessaracoccus lubricantis</name>
    <dbReference type="NCBI Taxonomy" id="545543"/>
    <lineage>
        <taxon>Bacteria</taxon>
        <taxon>Bacillati</taxon>
        <taxon>Actinomycetota</taxon>
        <taxon>Actinomycetes</taxon>
        <taxon>Propionibacteriales</taxon>
        <taxon>Propionibacteriaceae</taxon>
        <taxon>Tessaracoccus</taxon>
    </lineage>
</organism>
<name>A0ABP9FPZ4_9ACTN</name>
<dbReference type="InterPro" id="IPR009794">
    <property type="entry name" value="ASRT"/>
</dbReference>
<dbReference type="RefSeq" id="WP_076062617.1">
    <property type="nucleotide sequence ID" value="NZ_BAABLV010000042.1"/>
</dbReference>
<protein>
    <recommendedName>
        <fullName evidence="4">Sensory rhodopsin transducer</fullName>
    </recommendedName>
</protein>
<feature type="region of interest" description="Disordered" evidence="1">
    <location>
        <begin position="1"/>
        <end position="25"/>
    </location>
</feature>
<evidence type="ECO:0000313" key="3">
    <source>
        <dbReference type="Proteomes" id="UP001501521"/>
    </source>
</evidence>
<keyword evidence="3" id="KW-1185">Reference proteome</keyword>
<evidence type="ECO:0000313" key="2">
    <source>
        <dbReference type="EMBL" id="GAA4907444.1"/>
    </source>
</evidence>
<sequence length="120" mass="13556">MAGKKTWYFPDGELPPPGDGDPQGHESIIILNPNSEEARVEVALYWADKAPDRFNVDVEPERVRCLRTNVTTDMGGFELPREVQYGIRLTSDVGIVAQYGRLDVRQPNMAFYTTPGYHED</sequence>
<reference evidence="3" key="1">
    <citation type="journal article" date="2019" name="Int. J. Syst. Evol. Microbiol.">
        <title>The Global Catalogue of Microorganisms (GCM) 10K type strain sequencing project: providing services to taxonomists for standard genome sequencing and annotation.</title>
        <authorList>
            <consortium name="The Broad Institute Genomics Platform"/>
            <consortium name="The Broad Institute Genome Sequencing Center for Infectious Disease"/>
            <person name="Wu L."/>
            <person name="Ma J."/>
        </authorList>
    </citation>
    <scope>NUCLEOTIDE SEQUENCE [LARGE SCALE GENOMIC DNA]</scope>
    <source>
        <strain evidence="3">JCM 19125</strain>
    </source>
</reference>
<dbReference type="Proteomes" id="UP001501521">
    <property type="component" value="Unassembled WGS sequence"/>
</dbReference>
<gene>
    <name evidence="2" type="ORF">GCM10025789_28680</name>
</gene>
<proteinExistence type="predicted"/>
<dbReference type="Gene3D" id="2.60.290.11">
    <property type="entry name" value="TM1070-like"/>
    <property type="match status" value="1"/>
</dbReference>
<comment type="caution">
    <text evidence="2">The sequence shown here is derived from an EMBL/GenBank/DDBJ whole genome shotgun (WGS) entry which is preliminary data.</text>
</comment>
<dbReference type="InterPro" id="IPR036698">
    <property type="entry name" value="TM1070-like_sf"/>
</dbReference>
<dbReference type="SUPFAM" id="SSF89232">
    <property type="entry name" value="Hypothetical protein TM1070"/>
    <property type="match status" value="1"/>
</dbReference>
<accession>A0ABP9FPZ4</accession>
<evidence type="ECO:0000256" key="1">
    <source>
        <dbReference type="SAM" id="MobiDB-lite"/>
    </source>
</evidence>
<dbReference type="Pfam" id="PF07100">
    <property type="entry name" value="ASRT"/>
    <property type="match status" value="1"/>
</dbReference>
<dbReference type="EMBL" id="BAABLV010000042">
    <property type="protein sequence ID" value="GAA4907444.1"/>
    <property type="molecule type" value="Genomic_DNA"/>
</dbReference>